<reference evidence="4" key="2">
    <citation type="journal article" date="2023" name="IMA Fungus">
        <title>Comparative genomic study of the Penicillium genus elucidates a diverse pangenome and 15 lateral gene transfer events.</title>
        <authorList>
            <person name="Petersen C."/>
            <person name="Sorensen T."/>
            <person name="Nielsen M.R."/>
            <person name="Sondergaard T.E."/>
            <person name="Sorensen J.L."/>
            <person name="Fitzpatrick D.A."/>
            <person name="Frisvad J.C."/>
            <person name="Nielsen K.L."/>
        </authorList>
    </citation>
    <scope>NUCLEOTIDE SEQUENCE</scope>
    <source>
        <strain evidence="4">IBT 16125</strain>
    </source>
</reference>
<dbReference type="InterPro" id="IPR036291">
    <property type="entry name" value="NAD(P)-bd_dom_sf"/>
</dbReference>
<evidence type="ECO:0000256" key="1">
    <source>
        <dbReference type="ARBA" id="ARBA00006484"/>
    </source>
</evidence>
<dbReference type="EMBL" id="JAPVEA010000006">
    <property type="protein sequence ID" value="KAJ5449989.1"/>
    <property type="molecule type" value="Genomic_DNA"/>
</dbReference>
<accession>A0AAD6C4Q1</accession>
<feature type="domain" description="Ketoreductase" evidence="3">
    <location>
        <begin position="17"/>
        <end position="232"/>
    </location>
</feature>
<gene>
    <name evidence="4" type="ORF">N7458_006438</name>
</gene>
<organism evidence="4 5">
    <name type="scientific">Penicillium daleae</name>
    <dbReference type="NCBI Taxonomy" id="63821"/>
    <lineage>
        <taxon>Eukaryota</taxon>
        <taxon>Fungi</taxon>
        <taxon>Dikarya</taxon>
        <taxon>Ascomycota</taxon>
        <taxon>Pezizomycotina</taxon>
        <taxon>Eurotiomycetes</taxon>
        <taxon>Eurotiomycetidae</taxon>
        <taxon>Eurotiales</taxon>
        <taxon>Aspergillaceae</taxon>
        <taxon>Penicillium</taxon>
    </lineage>
</organism>
<name>A0AAD6C4Q1_9EURO</name>
<dbReference type="InterPro" id="IPR057326">
    <property type="entry name" value="KR_dom"/>
</dbReference>
<dbReference type="SUPFAM" id="SSF51735">
    <property type="entry name" value="NAD(P)-binding Rossmann-fold domains"/>
    <property type="match status" value="1"/>
</dbReference>
<dbReference type="PANTHER" id="PTHR43180:SF86">
    <property type="entry name" value="DEHYDROGENASE, PUTATIVE (AFU_ORTHOLOGUE AFUA_3G00290)-RELATED"/>
    <property type="match status" value="1"/>
</dbReference>
<evidence type="ECO:0000313" key="5">
    <source>
        <dbReference type="Proteomes" id="UP001213681"/>
    </source>
</evidence>
<dbReference type="Proteomes" id="UP001213681">
    <property type="component" value="Unassembled WGS sequence"/>
</dbReference>
<dbReference type="RefSeq" id="XP_056765524.1">
    <property type="nucleotide sequence ID" value="XM_056909820.1"/>
</dbReference>
<evidence type="ECO:0000256" key="2">
    <source>
        <dbReference type="ARBA" id="ARBA00023002"/>
    </source>
</evidence>
<dbReference type="GeneID" id="81600063"/>
<proteinExistence type="inferred from homology"/>
<dbReference type="Gene3D" id="3.40.50.720">
    <property type="entry name" value="NAD(P)-binding Rossmann-like Domain"/>
    <property type="match status" value="1"/>
</dbReference>
<dbReference type="InterPro" id="IPR002347">
    <property type="entry name" value="SDR_fam"/>
</dbReference>
<dbReference type="Pfam" id="PF00106">
    <property type="entry name" value="adh_short"/>
    <property type="match status" value="1"/>
</dbReference>
<protein>
    <recommendedName>
        <fullName evidence="3">Ketoreductase domain-containing protein</fullName>
    </recommendedName>
</protein>
<evidence type="ECO:0000313" key="4">
    <source>
        <dbReference type="EMBL" id="KAJ5449989.1"/>
    </source>
</evidence>
<comment type="caution">
    <text evidence="4">The sequence shown here is derived from an EMBL/GenBank/DDBJ whole genome shotgun (WGS) entry which is preliminary data.</text>
</comment>
<dbReference type="PANTHER" id="PTHR43180">
    <property type="entry name" value="3-OXOACYL-(ACYL-CARRIER-PROTEIN) REDUCTASE (AFU_ORTHOLOGUE AFUA_6G11210)"/>
    <property type="match status" value="1"/>
</dbReference>
<dbReference type="AlphaFoldDB" id="A0AAD6C4Q1"/>
<evidence type="ECO:0000259" key="3">
    <source>
        <dbReference type="SMART" id="SM00822"/>
    </source>
</evidence>
<dbReference type="PRINTS" id="PR00081">
    <property type="entry name" value="GDHRDH"/>
</dbReference>
<comment type="similarity">
    <text evidence="1">Belongs to the short-chain dehydrogenases/reductases (SDR) family.</text>
</comment>
<keyword evidence="2" id="KW-0560">Oxidoreductase</keyword>
<sequence>MSQIEINPSILSQSANNTVLITGAARGIGAATAALFNYHGANVVIADLAQFQKAAEHLIESTFTNPQRAIFVPGDIVDWAQLTSCFKAAVERFGSIDVVVANAGIMESSPVLDMNCVDENGDLRESTEANRIIEVNLKDDLGAALRLGLFHMKQPSHATSTSSKSIVLVGSTSSYFGGTGVTAYVASKHGVLGLLRASQSTARGLGVRVNGIAPFLTPTHITAGFAQRWRDQGLEENTPERVAEAIALIALDETRQGDCVLVAGKYLRELESSRTKLLPTWIGAEVAEFMGRTMQFFVTIGGYVLPKKY</sequence>
<dbReference type="SMART" id="SM00822">
    <property type="entry name" value="PKS_KR"/>
    <property type="match status" value="1"/>
</dbReference>
<keyword evidence="5" id="KW-1185">Reference proteome</keyword>
<dbReference type="GO" id="GO:0016491">
    <property type="term" value="F:oxidoreductase activity"/>
    <property type="evidence" value="ECO:0007669"/>
    <property type="project" value="UniProtKB-KW"/>
</dbReference>
<reference evidence="4" key="1">
    <citation type="submission" date="2022-12" db="EMBL/GenBank/DDBJ databases">
        <authorList>
            <person name="Petersen C."/>
        </authorList>
    </citation>
    <scope>NUCLEOTIDE SEQUENCE</scope>
    <source>
        <strain evidence="4">IBT 16125</strain>
    </source>
</reference>